<dbReference type="Proteomes" id="UP000028302">
    <property type="component" value="Unassembled WGS sequence"/>
</dbReference>
<evidence type="ECO:0000256" key="2">
    <source>
        <dbReference type="ARBA" id="ARBA00022475"/>
    </source>
</evidence>
<feature type="transmembrane region" description="Helical" evidence="9">
    <location>
        <begin position="101"/>
        <end position="119"/>
    </location>
</feature>
<evidence type="ECO:0000256" key="7">
    <source>
        <dbReference type="ARBA" id="ARBA00024033"/>
    </source>
</evidence>
<proteinExistence type="inferred from homology"/>
<feature type="transmembrane region" description="Helical" evidence="9">
    <location>
        <begin position="337"/>
        <end position="354"/>
    </location>
</feature>
<protein>
    <recommendedName>
        <fullName evidence="12">DUF2029 domain-containing protein</fullName>
    </recommendedName>
</protein>
<evidence type="ECO:0000313" key="10">
    <source>
        <dbReference type="EMBL" id="KEZ77954.1"/>
    </source>
</evidence>
<evidence type="ECO:0000256" key="9">
    <source>
        <dbReference type="SAM" id="Phobius"/>
    </source>
</evidence>
<feature type="transmembrane region" description="Helical" evidence="9">
    <location>
        <begin position="389"/>
        <end position="411"/>
    </location>
</feature>
<evidence type="ECO:0000256" key="6">
    <source>
        <dbReference type="ARBA" id="ARBA00023136"/>
    </source>
</evidence>
<comment type="subcellular location">
    <subcellularLocation>
        <location evidence="1">Cell membrane</location>
        <topology evidence="1">Multi-pass membrane protein</topology>
    </subcellularLocation>
</comment>
<feature type="transmembrane region" description="Helical" evidence="9">
    <location>
        <begin position="363"/>
        <end position="383"/>
    </location>
</feature>
<keyword evidence="2" id="KW-1003">Cell membrane</keyword>
<keyword evidence="6 9" id="KW-0472">Membrane</keyword>
<keyword evidence="3" id="KW-0808">Transferase</keyword>
<feature type="transmembrane region" description="Helical" evidence="9">
    <location>
        <begin position="207"/>
        <end position="229"/>
    </location>
</feature>
<dbReference type="RefSeq" id="WP_037335857.1">
    <property type="nucleotide sequence ID" value="NZ_APNK01000007.1"/>
</dbReference>
<feature type="transmembrane region" description="Helical" evidence="9">
    <location>
        <begin position="289"/>
        <end position="306"/>
    </location>
</feature>
<dbReference type="EMBL" id="APNK01000007">
    <property type="protein sequence ID" value="KEZ77954.1"/>
    <property type="molecule type" value="Genomic_DNA"/>
</dbReference>
<dbReference type="GO" id="GO:0016758">
    <property type="term" value="F:hexosyltransferase activity"/>
    <property type="evidence" value="ECO:0007669"/>
    <property type="project" value="InterPro"/>
</dbReference>
<evidence type="ECO:0000256" key="8">
    <source>
        <dbReference type="SAM" id="MobiDB-lite"/>
    </source>
</evidence>
<organism evidence="10 11">
    <name type="scientific">Salinisphaera hydrothermalis (strain C41B8)</name>
    <dbReference type="NCBI Taxonomy" id="1304275"/>
    <lineage>
        <taxon>Bacteria</taxon>
        <taxon>Pseudomonadati</taxon>
        <taxon>Pseudomonadota</taxon>
        <taxon>Gammaproteobacteria</taxon>
        <taxon>Salinisphaerales</taxon>
        <taxon>Salinisphaeraceae</taxon>
        <taxon>Salinisphaera</taxon>
    </lineage>
</organism>
<keyword evidence="11" id="KW-1185">Reference proteome</keyword>
<evidence type="ECO:0000256" key="3">
    <source>
        <dbReference type="ARBA" id="ARBA00022679"/>
    </source>
</evidence>
<evidence type="ECO:0000313" key="11">
    <source>
        <dbReference type="Proteomes" id="UP000028302"/>
    </source>
</evidence>
<feature type="compositionally biased region" description="Pro residues" evidence="8">
    <location>
        <begin position="441"/>
        <end position="451"/>
    </location>
</feature>
<dbReference type="STRING" id="1304275.C41B8_06657"/>
<evidence type="ECO:0000256" key="5">
    <source>
        <dbReference type="ARBA" id="ARBA00022989"/>
    </source>
</evidence>
<feature type="transmembrane region" description="Helical" evidence="9">
    <location>
        <begin position="12"/>
        <end position="31"/>
    </location>
</feature>
<dbReference type="eggNOG" id="ENOG5032WP4">
    <property type="taxonomic scope" value="Bacteria"/>
</dbReference>
<feature type="region of interest" description="Disordered" evidence="8">
    <location>
        <begin position="418"/>
        <end position="451"/>
    </location>
</feature>
<dbReference type="AlphaFoldDB" id="A0A084IMM0"/>
<keyword evidence="4 9" id="KW-0812">Transmembrane</keyword>
<feature type="transmembrane region" description="Helical" evidence="9">
    <location>
        <begin position="313"/>
        <end position="331"/>
    </location>
</feature>
<comment type="similarity">
    <text evidence="7">Belongs to the glycosyltransferase 87 family.</text>
</comment>
<evidence type="ECO:0008006" key="12">
    <source>
        <dbReference type="Google" id="ProtNLM"/>
    </source>
</evidence>
<reference evidence="10 11" key="1">
    <citation type="submission" date="2013-03" db="EMBL/GenBank/DDBJ databases">
        <title>Salinisphaera hydrothermalis C41B8 Genome Sequencing.</title>
        <authorList>
            <person name="Li C."/>
            <person name="Lai Q."/>
            <person name="Shao Z."/>
        </authorList>
    </citation>
    <scope>NUCLEOTIDE SEQUENCE [LARGE SCALE GENOMIC DNA]</scope>
    <source>
        <strain evidence="10 11">C41B8</strain>
    </source>
</reference>
<evidence type="ECO:0000256" key="1">
    <source>
        <dbReference type="ARBA" id="ARBA00004651"/>
    </source>
</evidence>
<feature type="transmembrane region" description="Helical" evidence="9">
    <location>
        <begin position="140"/>
        <end position="169"/>
    </location>
</feature>
<name>A0A084IMM0_SALHC</name>
<evidence type="ECO:0000256" key="4">
    <source>
        <dbReference type="ARBA" id="ARBA00022692"/>
    </source>
</evidence>
<comment type="caution">
    <text evidence="10">The sequence shown here is derived from an EMBL/GenBank/DDBJ whole genome shotgun (WGS) entry which is preliminary data.</text>
</comment>
<dbReference type="GO" id="GO:0005886">
    <property type="term" value="C:plasma membrane"/>
    <property type="evidence" value="ECO:0007669"/>
    <property type="project" value="UniProtKB-SubCell"/>
</dbReference>
<feature type="transmembrane region" description="Helical" evidence="9">
    <location>
        <begin position="175"/>
        <end position="200"/>
    </location>
</feature>
<accession>A0A084IMM0</accession>
<dbReference type="Pfam" id="PF09594">
    <property type="entry name" value="GT87"/>
    <property type="match status" value="1"/>
</dbReference>
<sequence>MQAQSRFKSSHLWFRGLVVLITVLLALGTVWRAGPSTVAGHPFGSTHTHSDFTAYLAGGQAIRNGSDIYKAHNERDWAYVYLPPLAILAAPLTRLPLPASVLLWFLICVAALSLGIRYCRRLVGAGAGPLDSAKPLLPVVLALPFIVDGLARGQASVVVAAAVFAMFYYDAIDQPVRAAGCLAVAVVLKVFPLALLAYFVWRRRWRFCVFSVVFMILGGLLFPACVLGWQSAVHDVIEWMHVVGLPAFTPGSKAAYFPQLLQPDGLHNQSLYAVLTRVSEAAVPALKPYVQAVSDGVSVGLFLIICRVERRAAHKNALFVTSALVVWLLIAAPVTELHYYILLLLPLFAILYRAPSLARAKRWLARGLLTLFGLFAVSVPVLGDALNVVWFYGGLCLLCFALLGGLLIMAWQPNESRDRTRTRSPVSSSPRGRRAGDLPAPGRPIPTPLVS</sequence>
<keyword evidence="5 9" id="KW-1133">Transmembrane helix</keyword>
<dbReference type="OrthoDB" id="8134281at2"/>
<dbReference type="InterPro" id="IPR018584">
    <property type="entry name" value="GT87"/>
</dbReference>
<gene>
    <name evidence="10" type="ORF">C41B8_06657</name>
</gene>